<keyword evidence="3" id="KW-0804">Transcription</keyword>
<dbReference type="PANTHER" id="PTHR43537">
    <property type="entry name" value="TRANSCRIPTIONAL REGULATOR, GNTR FAMILY"/>
    <property type="match status" value="1"/>
</dbReference>
<evidence type="ECO:0000313" key="5">
    <source>
        <dbReference type="EMBL" id="RVW09536.1"/>
    </source>
</evidence>
<dbReference type="InterPro" id="IPR036388">
    <property type="entry name" value="WH-like_DNA-bd_sf"/>
</dbReference>
<proteinExistence type="predicted"/>
<organism evidence="5 6">
    <name type="scientific">Prescottella agglutinans</name>
    <dbReference type="NCBI Taxonomy" id="1644129"/>
    <lineage>
        <taxon>Bacteria</taxon>
        <taxon>Bacillati</taxon>
        <taxon>Actinomycetota</taxon>
        <taxon>Actinomycetes</taxon>
        <taxon>Mycobacteriales</taxon>
        <taxon>Nocardiaceae</taxon>
        <taxon>Prescottella</taxon>
    </lineage>
</organism>
<gene>
    <name evidence="5" type="ORF">EGT67_12260</name>
</gene>
<dbReference type="Gene3D" id="1.10.10.10">
    <property type="entry name" value="Winged helix-like DNA-binding domain superfamily/Winged helix DNA-binding domain"/>
    <property type="match status" value="1"/>
</dbReference>
<dbReference type="GO" id="GO:0003700">
    <property type="term" value="F:DNA-binding transcription factor activity"/>
    <property type="evidence" value="ECO:0007669"/>
    <property type="project" value="InterPro"/>
</dbReference>
<dbReference type="InterPro" id="IPR036390">
    <property type="entry name" value="WH_DNA-bd_sf"/>
</dbReference>
<dbReference type="CDD" id="cd07377">
    <property type="entry name" value="WHTH_GntR"/>
    <property type="match status" value="1"/>
</dbReference>
<dbReference type="Proteomes" id="UP000286208">
    <property type="component" value="Unassembled WGS sequence"/>
</dbReference>
<dbReference type="Pfam" id="PF00392">
    <property type="entry name" value="GntR"/>
    <property type="match status" value="1"/>
</dbReference>
<dbReference type="EMBL" id="RKLP01000005">
    <property type="protein sequence ID" value="RVW09536.1"/>
    <property type="molecule type" value="Genomic_DNA"/>
</dbReference>
<dbReference type="InterPro" id="IPR011711">
    <property type="entry name" value="GntR_C"/>
</dbReference>
<sequence length="236" mass="25678">MTVVQKESAYQQALDWMRARIASGDWAVGERIPIEPELMELLGVGRNTLREAIKCLTSTGILEIRRGAGTFVRARTDIGGLLTRQVAVSEMLHVYEVRRALELEAVRLACVRRTDDDIRRLHQALDLRNETGRGGDGAAFADADLAFHVAVVAAAHNPVLDELFAGISEPLRATYEFTDGVHEPELGSGHHRDVVDGIERGDEALAARGTCGHLELFVSGVYERQAGAEGPAQSGQ</sequence>
<evidence type="ECO:0000259" key="4">
    <source>
        <dbReference type="PROSITE" id="PS50949"/>
    </source>
</evidence>
<dbReference type="InterPro" id="IPR008920">
    <property type="entry name" value="TF_FadR/GntR_C"/>
</dbReference>
<keyword evidence="6" id="KW-1185">Reference proteome</keyword>
<feature type="domain" description="HTH gntR-type" evidence="4">
    <location>
        <begin position="7"/>
        <end position="75"/>
    </location>
</feature>
<dbReference type="Gene3D" id="1.20.120.530">
    <property type="entry name" value="GntR ligand-binding domain-like"/>
    <property type="match status" value="1"/>
</dbReference>
<dbReference type="Pfam" id="PF07729">
    <property type="entry name" value="FCD"/>
    <property type="match status" value="1"/>
</dbReference>
<evidence type="ECO:0000256" key="3">
    <source>
        <dbReference type="ARBA" id="ARBA00023163"/>
    </source>
</evidence>
<evidence type="ECO:0000313" key="6">
    <source>
        <dbReference type="Proteomes" id="UP000286208"/>
    </source>
</evidence>
<dbReference type="AlphaFoldDB" id="A0A3S3EBB1"/>
<dbReference type="SUPFAM" id="SSF46785">
    <property type="entry name" value="Winged helix' DNA-binding domain"/>
    <property type="match status" value="1"/>
</dbReference>
<dbReference type="SMART" id="SM00345">
    <property type="entry name" value="HTH_GNTR"/>
    <property type="match status" value="1"/>
</dbReference>
<dbReference type="PROSITE" id="PS50949">
    <property type="entry name" value="HTH_GNTR"/>
    <property type="match status" value="1"/>
</dbReference>
<dbReference type="GO" id="GO:0003677">
    <property type="term" value="F:DNA binding"/>
    <property type="evidence" value="ECO:0007669"/>
    <property type="project" value="UniProtKB-KW"/>
</dbReference>
<reference evidence="5 6" key="1">
    <citation type="submission" date="2018-11" db="EMBL/GenBank/DDBJ databases">
        <title>Rhodococcus spongicola sp. nov. and Rhodococcus xishaensis sp. nov. from marine sponges.</title>
        <authorList>
            <person name="Li L."/>
            <person name="Lin H.W."/>
        </authorList>
    </citation>
    <scope>NUCLEOTIDE SEQUENCE [LARGE SCALE GENOMIC DNA]</scope>
    <source>
        <strain evidence="5 6">CCTCC AB2014297</strain>
    </source>
</reference>
<evidence type="ECO:0000256" key="1">
    <source>
        <dbReference type="ARBA" id="ARBA00023015"/>
    </source>
</evidence>
<keyword evidence="2" id="KW-0238">DNA-binding</keyword>
<dbReference type="RefSeq" id="WP_127916344.1">
    <property type="nucleotide sequence ID" value="NZ_RKLP01000005.1"/>
</dbReference>
<dbReference type="OrthoDB" id="5450856at2"/>
<dbReference type="InterPro" id="IPR000524">
    <property type="entry name" value="Tscrpt_reg_HTH_GntR"/>
</dbReference>
<dbReference type="PANTHER" id="PTHR43537:SF47">
    <property type="entry name" value="REGULATORY PROTEIN GNTR HTH"/>
    <property type="match status" value="1"/>
</dbReference>
<dbReference type="PRINTS" id="PR00035">
    <property type="entry name" value="HTHGNTR"/>
</dbReference>
<comment type="caution">
    <text evidence="5">The sequence shown here is derived from an EMBL/GenBank/DDBJ whole genome shotgun (WGS) entry which is preliminary data.</text>
</comment>
<dbReference type="SMART" id="SM00895">
    <property type="entry name" value="FCD"/>
    <property type="match status" value="1"/>
</dbReference>
<protein>
    <submittedName>
        <fullName evidence="5">FadR family transcriptional regulator</fullName>
    </submittedName>
</protein>
<dbReference type="SUPFAM" id="SSF48008">
    <property type="entry name" value="GntR ligand-binding domain-like"/>
    <property type="match status" value="1"/>
</dbReference>
<evidence type="ECO:0000256" key="2">
    <source>
        <dbReference type="ARBA" id="ARBA00023125"/>
    </source>
</evidence>
<accession>A0A3S3EBB1</accession>
<keyword evidence="1" id="KW-0805">Transcription regulation</keyword>
<name>A0A3S3EBB1_9NOCA</name>